<protein>
    <submittedName>
        <fullName evidence="3">Dynamin-1-like protein</fullName>
    </submittedName>
</protein>
<feature type="transmembrane region" description="Helical" evidence="2">
    <location>
        <begin position="107"/>
        <end position="130"/>
    </location>
</feature>
<feature type="transmembrane region" description="Helical" evidence="2">
    <location>
        <begin position="272"/>
        <end position="293"/>
    </location>
</feature>
<feature type="transmembrane region" description="Helical" evidence="2">
    <location>
        <begin position="299"/>
        <end position="318"/>
    </location>
</feature>
<gene>
    <name evidence="3" type="ORF">SCF082_LOCUS27177</name>
</gene>
<dbReference type="InterPro" id="IPR029058">
    <property type="entry name" value="AB_hydrolase_fold"/>
</dbReference>
<evidence type="ECO:0000313" key="3">
    <source>
        <dbReference type="EMBL" id="CAK9048912.1"/>
    </source>
</evidence>
<feature type="compositionally biased region" description="Low complexity" evidence="1">
    <location>
        <begin position="28"/>
        <end position="43"/>
    </location>
</feature>
<evidence type="ECO:0000256" key="2">
    <source>
        <dbReference type="SAM" id="Phobius"/>
    </source>
</evidence>
<feature type="transmembrane region" description="Helical" evidence="2">
    <location>
        <begin position="203"/>
        <end position="228"/>
    </location>
</feature>
<keyword evidence="2" id="KW-0812">Transmembrane</keyword>
<organism evidence="3 4">
    <name type="scientific">Durusdinium trenchii</name>
    <dbReference type="NCBI Taxonomy" id="1381693"/>
    <lineage>
        <taxon>Eukaryota</taxon>
        <taxon>Sar</taxon>
        <taxon>Alveolata</taxon>
        <taxon>Dinophyceae</taxon>
        <taxon>Suessiales</taxon>
        <taxon>Symbiodiniaceae</taxon>
        <taxon>Durusdinium</taxon>
    </lineage>
</organism>
<keyword evidence="2" id="KW-0472">Membrane</keyword>
<feature type="transmembrane region" description="Helical" evidence="2">
    <location>
        <begin position="73"/>
        <end position="101"/>
    </location>
</feature>
<keyword evidence="2" id="KW-1133">Transmembrane helix</keyword>
<evidence type="ECO:0000256" key="1">
    <source>
        <dbReference type="SAM" id="MobiDB-lite"/>
    </source>
</evidence>
<dbReference type="Proteomes" id="UP001642464">
    <property type="component" value="Unassembled WGS sequence"/>
</dbReference>
<reference evidence="3 4" key="1">
    <citation type="submission" date="2024-02" db="EMBL/GenBank/DDBJ databases">
        <authorList>
            <person name="Chen Y."/>
            <person name="Shah S."/>
            <person name="Dougan E. K."/>
            <person name="Thang M."/>
            <person name="Chan C."/>
        </authorList>
    </citation>
    <scope>NUCLEOTIDE SEQUENCE [LARGE SCALE GENOMIC DNA]</scope>
</reference>
<proteinExistence type="predicted"/>
<keyword evidence="4" id="KW-1185">Reference proteome</keyword>
<feature type="region of interest" description="Disordered" evidence="1">
    <location>
        <begin position="1"/>
        <end position="43"/>
    </location>
</feature>
<feature type="transmembrane region" description="Helical" evidence="2">
    <location>
        <begin position="325"/>
        <end position="346"/>
    </location>
</feature>
<sequence>MATMAAMPTSPHRYEAQDLEADGELVSDDGSGSAESSGSTSADEVAKAETSAYLHPDDSMHQHWYETTTRLRCVFYVFFSLAVMMAIAMGTTTEIFFSLMATPPGKGLTFGVVVAVVFVPLFLLATAVYVDECVDVGLDAADRPCFGLWRATITTAAKCINPKICTDHVEKFLVALIEGLPIIFAIVTISMSSSLTYWYKDLFRGYCLGGLVFALLVCLMYIICHIFVGHNPERDELMACTYHNMRPLGKFKRVIKCPQNPEGGSEPHWGRCVMYFFIGVVLEVLVLLIFVIFHQFHCVFIGQLLATVFWALAVRNYAPRLLGKAFWFTFVFFILLTVGLLVGTLAQTNAAPEASIEEDEFTHKKSLPPLAFGPDTPEYQSTEDFNGLPLSLTFSPWAPLPGYPVCKTLWGFPGDANENSLTILDLAVLAFASSFRDTFGIRNGLGRMLNGTALGDWQLLEVEDGRTVGRWVVIALPKMKLRVISVRGTSNVQDAFADLKLYSSVAVLQFMAILTPVLSLMPVSVTRRLVNSHLTNTLFGNKAIWDRLQHAAARHKKEARDKGEILLMTGHSLGGALVGAVSSVIKVDGIGFSPPGLYYQVLKYSGTLQGLYDSFTVIQPSNDVVPRVDKQRGMIEWIDCDTPPATCHRLTHTACELWVKCGDARKRSWRQTCSEWYSKSDVNVPQAEL</sequence>
<accession>A0ABP0MBN9</accession>
<evidence type="ECO:0000313" key="4">
    <source>
        <dbReference type="Proteomes" id="UP001642464"/>
    </source>
</evidence>
<dbReference type="EMBL" id="CAXAMM010020890">
    <property type="protein sequence ID" value="CAK9048912.1"/>
    <property type="molecule type" value="Genomic_DNA"/>
</dbReference>
<comment type="caution">
    <text evidence="3">The sequence shown here is derived from an EMBL/GenBank/DDBJ whole genome shotgun (WGS) entry which is preliminary data.</text>
</comment>
<name>A0ABP0MBN9_9DINO</name>
<dbReference type="SUPFAM" id="SSF53474">
    <property type="entry name" value="alpha/beta-Hydrolases"/>
    <property type="match status" value="1"/>
</dbReference>
<dbReference type="Gene3D" id="3.40.50.1820">
    <property type="entry name" value="alpha/beta hydrolase"/>
    <property type="match status" value="1"/>
</dbReference>
<feature type="compositionally biased region" description="Acidic residues" evidence="1">
    <location>
        <begin position="17"/>
        <end position="27"/>
    </location>
</feature>
<feature type="transmembrane region" description="Helical" evidence="2">
    <location>
        <begin position="172"/>
        <end position="191"/>
    </location>
</feature>